<organism evidence="2 3">
    <name type="scientific">Sandarakinorhabdus cyanobacteriorum</name>
    <dbReference type="NCBI Taxonomy" id="1981098"/>
    <lineage>
        <taxon>Bacteria</taxon>
        <taxon>Pseudomonadati</taxon>
        <taxon>Pseudomonadota</taxon>
        <taxon>Alphaproteobacteria</taxon>
        <taxon>Sphingomonadales</taxon>
        <taxon>Sphingosinicellaceae</taxon>
        <taxon>Sandarakinorhabdus</taxon>
    </lineage>
</organism>
<dbReference type="AlphaFoldDB" id="A0A255YLB4"/>
<accession>A0A255YLB4</accession>
<dbReference type="PIRSF" id="PIRSF000887">
    <property type="entry name" value="Pesterase_MJ0037"/>
    <property type="match status" value="1"/>
</dbReference>
<gene>
    <name evidence="2" type="ORF">CHU93_06975</name>
</gene>
<evidence type="ECO:0000313" key="3">
    <source>
        <dbReference type="Proteomes" id="UP000216991"/>
    </source>
</evidence>
<dbReference type="NCBIfam" id="TIGR04123">
    <property type="entry name" value="P_estr_lig_assc"/>
    <property type="match status" value="1"/>
</dbReference>
<dbReference type="InterPro" id="IPR004843">
    <property type="entry name" value="Calcineurin-like_PHP"/>
</dbReference>
<dbReference type="PANTHER" id="PTHR39323">
    <property type="entry name" value="BLR1149 PROTEIN"/>
    <property type="match status" value="1"/>
</dbReference>
<sequence>MDVAFSFAGETLVPLASGALFWPAEATLLVADLHLEKASHFAKKGWLLPPHATADTLAALIDAVEASGATRLICLGDSFHDQGGPDRLLPEARSALQLMTRNLDWWWITGNHDEDAAAALGGRVMTETRLGPFVLRHEADAADRAPELSGHFHPKLVIRVRSRHIARRCFALSATKLILPAFGAFTGGLDVADPALKSALAGPAEALVLDGGRLLRFPVV</sequence>
<feature type="domain" description="Calcineurin-like phosphoesterase" evidence="1">
    <location>
        <begin position="28"/>
        <end position="114"/>
    </location>
</feature>
<dbReference type="EMBL" id="NOXT01000102">
    <property type="protein sequence ID" value="OYQ30077.1"/>
    <property type="molecule type" value="Genomic_DNA"/>
</dbReference>
<keyword evidence="3" id="KW-1185">Reference proteome</keyword>
<dbReference type="InterPro" id="IPR026336">
    <property type="entry name" value="PdeM-like"/>
</dbReference>
<evidence type="ECO:0000313" key="2">
    <source>
        <dbReference type="EMBL" id="OYQ30077.1"/>
    </source>
</evidence>
<protein>
    <submittedName>
        <fullName evidence="2">Phosphoesterase</fullName>
    </submittedName>
</protein>
<dbReference type="Pfam" id="PF00149">
    <property type="entry name" value="Metallophos"/>
    <property type="match status" value="1"/>
</dbReference>
<reference evidence="2 3" key="1">
    <citation type="submission" date="2017-07" db="EMBL/GenBank/DDBJ databases">
        <title>Sandarakinorhabdus cyanobacteriorum sp. nov., a novel bacterium isolated from cyanobacterial aggregates in a eutrophic lake.</title>
        <authorList>
            <person name="Cai H."/>
        </authorList>
    </citation>
    <scope>NUCLEOTIDE SEQUENCE [LARGE SCALE GENOMIC DNA]</scope>
    <source>
        <strain evidence="2 3">TH057</strain>
    </source>
</reference>
<name>A0A255YLB4_9SPHN</name>
<dbReference type="InterPro" id="IPR024173">
    <property type="entry name" value="Pesterase_MJ0037-like"/>
</dbReference>
<proteinExistence type="predicted"/>
<dbReference type="GO" id="GO:0016787">
    <property type="term" value="F:hydrolase activity"/>
    <property type="evidence" value="ECO:0007669"/>
    <property type="project" value="InterPro"/>
</dbReference>
<dbReference type="SUPFAM" id="SSF56300">
    <property type="entry name" value="Metallo-dependent phosphatases"/>
    <property type="match status" value="1"/>
</dbReference>
<dbReference type="Proteomes" id="UP000216991">
    <property type="component" value="Unassembled WGS sequence"/>
</dbReference>
<dbReference type="PANTHER" id="PTHR39323:SF1">
    <property type="entry name" value="BLR1149 PROTEIN"/>
    <property type="match status" value="1"/>
</dbReference>
<evidence type="ECO:0000259" key="1">
    <source>
        <dbReference type="Pfam" id="PF00149"/>
    </source>
</evidence>
<dbReference type="InterPro" id="IPR029052">
    <property type="entry name" value="Metallo-depent_PP-like"/>
</dbReference>
<dbReference type="OrthoDB" id="9795838at2"/>
<comment type="caution">
    <text evidence="2">The sequence shown here is derived from an EMBL/GenBank/DDBJ whole genome shotgun (WGS) entry which is preliminary data.</text>
</comment>
<dbReference type="RefSeq" id="WP_094473387.1">
    <property type="nucleotide sequence ID" value="NZ_NOXT01000102.1"/>
</dbReference>
<dbReference type="Gene3D" id="3.60.21.10">
    <property type="match status" value="1"/>
</dbReference>